<evidence type="ECO:0000256" key="2">
    <source>
        <dbReference type="ARBA" id="ARBA00022475"/>
    </source>
</evidence>
<dbReference type="Proteomes" id="UP000186547">
    <property type="component" value="Chromosome"/>
</dbReference>
<dbReference type="PANTHER" id="PTHR30250">
    <property type="entry name" value="PST FAMILY PREDICTED COLANIC ACID TRANSPORTER"/>
    <property type="match status" value="1"/>
</dbReference>
<evidence type="ECO:0000256" key="6">
    <source>
        <dbReference type="SAM" id="Phobius"/>
    </source>
</evidence>
<feature type="transmembrane region" description="Helical" evidence="6">
    <location>
        <begin position="432"/>
        <end position="454"/>
    </location>
</feature>
<comment type="subcellular location">
    <subcellularLocation>
        <location evidence="1">Cell membrane</location>
        <topology evidence="1">Multi-pass membrane protein</topology>
    </subcellularLocation>
</comment>
<dbReference type="PATRIC" id="fig|358396.7.peg.3326"/>
<feature type="transmembrane region" description="Helical" evidence="6">
    <location>
        <begin position="332"/>
        <end position="352"/>
    </location>
</feature>
<reference evidence="7 10" key="1">
    <citation type="journal article" date="2011" name="J. Bacteriol.">
        <title>Genome sequence of Halobiforma lacisalsi AJ5, an extremely halophilic archaeon which harbors a bop gene.</title>
        <authorList>
            <person name="Jiang X."/>
            <person name="Wang S."/>
            <person name="Cheng H."/>
            <person name="Huo Y."/>
            <person name="Zhang X."/>
            <person name="Zhu X."/>
            <person name="Han X."/>
            <person name="Ni P."/>
            <person name="Wu M."/>
        </authorList>
    </citation>
    <scope>NUCLEOTIDE SEQUENCE [LARGE SCALE GENOMIC DNA]</scope>
    <source>
        <strain evidence="7 10">AJ5</strain>
    </source>
</reference>
<feature type="transmembrane region" description="Helical" evidence="6">
    <location>
        <begin position="364"/>
        <end position="386"/>
    </location>
</feature>
<dbReference type="InterPro" id="IPR002797">
    <property type="entry name" value="Polysacc_synth"/>
</dbReference>
<dbReference type="RefSeq" id="WP_007142970.1">
    <property type="nucleotide sequence ID" value="NZ_AOLZ01000056.1"/>
</dbReference>
<dbReference type="EMBL" id="CP019285">
    <property type="protein sequence ID" value="APW99317.1"/>
    <property type="molecule type" value="Genomic_DNA"/>
</dbReference>
<dbReference type="InterPro" id="IPR050833">
    <property type="entry name" value="Poly_Biosynth_Transport"/>
</dbReference>
<dbReference type="CDD" id="cd13128">
    <property type="entry name" value="MATE_Wzx_like"/>
    <property type="match status" value="1"/>
</dbReference>
<proteinExistence type="predicted"/>
<dbReference type="GeneID" id="30922805"/>
<evidence type="ECO:0000256" key="4">
    <source>
        <dbReference type="ARBA" id="ARBA00022989"/>
    </source>
</evidence>
<feature type="transmembrane region" description="Helical" evidence="6">
    <location>
        <begin position="459"/>
        <end position="477"/>
    </location>
</feature>
<reference evidence="7" key="3">
    <citation type="submission" date="2017-01" db="EMBL/GenBank/DDBJ databases">
        <authorList>
            <person name="Mah S.A."/>
            <person name="Swanson W.J."/>
            <person name="Moy G.W."/>
            <person name="Vacquier V.D."/>
        </authorList>
    </citation>
    <scope>NUCLEOTIDE SEQUENCE</scope>
    <source>
        <strain evidence="7">AJ5</strain>
    </source>
</reference>
<feature type="transmembrane region" description="Helical" evidence="6">
    <location>
        <begin position="51"/>
        <end position="74"/>
    </location>
</feature>
<dbReference type="PANTHER" id="PTHR30250:SF27">
    <property type="entry name" value="POLYSACCHARIDE BIOSYNTHESIS PROTEIN"/>
    <property type="match status" value="1"/>
</dbReference>
<evidence type="ECO:0000313" key="7">
    <source>
        <dbReference type="EMBL" id="APW99317.1"/>
    </source>
</evidence>
<evidence type="ECO:0000313" key="8">
    <source>
        <dbReference type="EMBL" id="EMA30892.1"/>
    </source>
</evidence>
<dbReference type="eggNOG" id="arCOG02209">
    <property type="taxonomic scope" value="Archaea"/>
</dbReference>
<evidence type="ECO:0000256" key="3">
    <source>
        <dbReference type="ARBA" id="ARBA00022692"/>
    </source>
</evidence>
<gene>
    <name evidence="8" type="ORF">C445_16346</name>
    <name evidence="7" type="ORF">CHINAEXTREME_16735</name>
</gene>
<dbReference type="Pfam" id="PF01943">
    <property type="entry name" value="Polysacc_synt"/>
    <property type="match status" value="1"/>
</dbReference>
<dbReference type="Proteomes" id="UP000011555">
    <property type="component" value="Unassembled WGS sequence"/>
</dbReference>
<keyword evidence="2" id="KW-1003">Cell membrane</keyword>
<name>M0LBF4_NATLA</name>
<feature type="transmembrane region" description="Helical" evidence="6">
    <location>
        <begin position="128"/>
        <end position="147"/>
    </location>
</feature>
<keyword evidence="5 6" id="KW-0472">Membrane</keyword>
<evidence type="ECO:0000256" key="1">
    <source>
        <dbReference type="ARBA" id="ARBA00004651"/>
    </source>
</evidence>
<feature type="transmembrane region" description="Helical" evidence="6">
    <location>
        <begin position="259"/>
        <end position="281"/>
    </location>
</feature>
<accession>M0LBF4</accession>
<feature type="transmembrane region" description="Helical" evidence="6">
    <location>
        <begin position="220"/>
        <end position="238"/>
    </location>
</feature>
<sequence>MADQARELSALLSSAAIVMVGGIMGSAAKLAERIVIGRLLSPDAYGEVSVGLALLTVSVTIALAGCTQGVSRFIPRYDSTSDKRGVWVSGLLVAIPLSVAFGTAMFLFAETLADRLFETGEAVTFVRLLAVSLPFVAGFRIAVAGIRGHENTVYRTVVRDVLDPGLRIGLIAALLLAGFGIAAAGVAYLLASVIALVVAHVLLGRLMPLVGDVRTHVPELVRFSAPLVVSTVVSILLTRTDTLMLGYFRSSYEVGMYDAAYPIAGGLLVVLSAFGFLYLPIASRLDAEGDREAVDDIYATTTKWVYVVTFPAFLLFVVFPEDVIGLFFGPEYADAATVLPVLAAGFFFSAAAGRDRETLSALGATSWIAVGNVAALALNVLINLIVIPRYGFLGAGFASVTSLISLHLVICTVLAVQYGITPFSPAANRTYLSLPAVLLPVAYVLAPAISISVLTIGPFLVVAGLTSLCVVAVAGGLEANDAVVVDVLEDTVGVSLPFVRRWLPNGESDEAISDASSPN</sequence>
<protein>
    <submittedName>
        <fullName evidence="8">Polysaccharide biosynthesis protein</fullName>
    </submittedName>
</protein>
<feature type="transmembrane region" description="Helical" evidence="6">
    <location>
        <begin position="168"/>
        <end position="200"/>
    </location>
</feature>
<keyword evidence="4 6" id="KW-1133">Transmembrane helix</keyword>
<feature type="transmembrane region" description="Helical" evidence="6">
    <location>
        <begin position="86"/>
        <end position="108"/>
    </location>
</feature>
<evidence type="ECO:0000256" key="5">
    <source>
        <dbReference type="ARBA" id="ARBA00023136"/>
    </source>
</evidence>
<evidence type="ECO:0000313" key="9">
    <source>
        <dbReference type="Proteomes" id="UP000011555"/>
    </source>
</evidence>
<feature type="transmembrane region" description="Helical" evidence="6">
    <location>
        <begin position="301"/>
        <end position="320"/>
    </location>
</feature>
<keyword evidence="3 6" id="KW-0812">Transmembrane</keyword>
<evidence type="ECO:0000313" key="10">
    <source>
        <dbReference type="Proteomes" id="UP000186547"/>
    </source>
</evidence>
<reference evidence="8 9" key="2">
    <citation type="journal article" date="2014" name="PLoS Genet.">
        <title>Phylogenetically driven sequencing of extremely halophilic archaea reveals strategies for static and dynamic osmo-response.</title>
        <authorList>
            <person name="Becker E.A."/>
            <person name="Seitzer P.M."/>
            <person name="Tritt A."/>
            <person name="Larsen D."/>
            <person name="Krusor M."/>
            <person name="Yao A.I."/>
            <person name="Wu D."/>
            <person name="Madern D."/>
            <person name="Eisen J.A."/>
            <person name="Darling A.E."/>
            <person name="Facciotti M.T."/>
        </authorList>
    </citation>
    <scope>NUCLEOTIDE SEQUENCE [LARGE SCALE GENOMIC DNA]</scope>
    <source>
        <strain evidence="8 9">AJ5</strain>
    </source>
</reference>
<organism evidence="8 9">
    <name type="scientific">Natronobacterium lacisalsi AJ5</name>
    <dbReference type="NCBI Taxonomy" id="358396"/>
    <lineage>
        <taxon>Archaea</taxon>
        <taxon>Methanobacteriati</taxon>
        <taxon>Methanobacteriota</taxon>
        <taxon>Stenosarchaea group</taxon>
        <taxon>Halobacteria</taxon>
        <taxon>Halobacteriales</taxon>
        <taxon>Natrialbaceae</taxon>
        <taxon>Natronobacterium</taxon>
    </lineage>
</organism>
<dbReference type="AlphaFoldDB" id="M0LBF4"/>
<dbReference type="KEGG" id="hlc:CHINAEXTREME16735"/>
<feature type="transmembrane region" description="Helical" evidence="6">
    <location>
        <begin position="393"/>
        <end position="420"/>
    </location>
</feature>
<dbReference type="STRING" id="358396.CHINAEXTREME_16735"/>
<keyword evidence="9" id="KW-1185">Reference proteome</keyword>
<dbReference type="GO" id="GO:0005886">
    <property type="term" value="C:plasma membrane"/>
    <property type="evidence" value="ECO:0007669"/>
    <property type="project" value="UniProtKB-SubCell"/>
</dbReference>
<dbReference type="EMBL" id="AOLZ01000056">
    <property type="protein sequence ID" value="EMA30892.1"/>
    <property type="molecule type" value="Genomic_DNA"/>
</dbReference>